<dbReference type="AlphaFoldDB" id="E6MKC9"/>
<accession>E6MKC9</accession>
<proteinExistence type="predicted"/>
<dbReference type="STRING" id="887929.HMP0721_2465"/>
<keyword evidence="2" id="KW-1185">Reference proteome</keyword>
<evidence type="ECO:0000313" key="1">
    <source>
        <dbReference type="EMBL" id="EFV00466.1"/>
    </source>
</evidence>
<dbReference type="HOGENOM" id="CLU_2603258_0_0_9"/>
<evidence type="ECO:0000313" key="2">
    <source>
        <dbReference type="Proteomes" id="UP000004754"/>
    </source>
</evidence>
<sequence length="79" mass="8493">MVLNQVIRQGNFASARDQRGSSTLLGTFIQMTATEATPDIVTLIKRIAGEHLPVAVTGEIGHEADARVACIGTYVRPTR</sequence>
<dbReference type="EMBL" id="AEQN01000034">
    <property type="protein sequence ID" value="EFV00466.1"/>
    <property type="molecule type" value="Genomic_DNA"/>
</dbReference>
<dbReference type="OrthoDB" id="9807329at2"/>
<protein>
    <submittedName>
        <fullName evidence="1">Uncharacterized protein</fullName>
    </submittedName>
</protein>
<dbReference type="RefSeq" id="WP_006599886.1">
    <property type="nucleotide sequence ID" value="NZ_GL622359.1"/>
</dbReference>
<reference evidence="1 2" key="1">
    <citation type="submission" date="2010-12" db="EMBL/GenBank/DDBJ databases">
        <authorList>
            <person name="Muzny D."/>
            <person name="Qin X."/>
            <person name="Deng J."/>
            <person name="Jiang H."/>
            <person name="Liu Y."/>
            <person name="Qu J."/>
            <person name="Song X.-Z."/>
            <person name="Zhang L."/>
            <person name="Thornton R."/>
            <person name="Coyle M."/>
            <person name="Francisco L."/>
            <person name="Jackson L."/>
            <person name="Javaid M."/>
            <person name="Korchina V."/>
            <person name="Kovar C."/>
            <person name="Mata R."/>
            <person name="Mathew T."/>
            <person name="Ngo R."/>
            <person name="Nguyen L."/>
            <person name="Nguyen N."/>
            <person name="Okwuonu G."/>
            <person name="Ongeri F."/>
            <person name="Pham C."/>
            <person name="Simmons D."/>
            <person name="Wilczek-Boney K."/>
            <person name="Hale W."/>
            <person name="Jakkamsetti A."/>
            <person name="Pham P."/>
            <person name="Ruth R."/>
            <person name="San Lucas F."/>
            <person name="Warren J."/>
            <person name="Zhang J."/>
            <person name="Zhao Z."/>
            <person name="Zhou C."/>
            <person name="Zhu D."/>
            <person name="Lee S."/>
            <person name="Bess C."/>
            <person name="Blankenburg K."/>
            <person name="Forbes L."/>
            <person name="Fu Q."/>
            <person name="Gubbala S."/>
            <person name="Hirani K."/>
            <person name="Jayaseelan J.C."/>
            <person name="Lara F."/>
            <person name="Munidasa M."/>
            <person name="Palculict T."/>
            <person name="Patil S."/>
            <person name="Pu L.-L."/>
            <person name="Saada N."/>
            <person name="Tang L."/>
            <person name="Weissenberger G."/>
            <person name="Zhu Y."/>
            <person name="Hemphill L."/>
            <person name="Shang Y."/>
            <person name="Youmans B."/>
            <person name="Ayvaz T."/>
            <person name="Ross M."/>
            <person name="Santibanez J."/>
            <person name="Aqrawi P."/>
            <person name="Gross S."/>
            <person name="Joshi V."/>
            <person name="Fowler G."/>
            <person name="Nazareth L."/>
            <person name="Reid J."/>
            <person name="Worley K."/>
            <person name="Petrosino J."/>
            <person name="Highlander S."/>
            <person name="Gibbs R."/>
        </authorList>
    </citation>
    <scope>NUCLEOTIDE SEQUENCE [LARGE SCALE GENOMIC DNA]</scope>
    <source>
        <strain evidence="1 2">ATCC 23263</strain>
    </source>
</reference>
<gene>
    <name evidence="1" type="ORF">HMP0721_2465</name>
</gene>
<dbReference type="Proteomes" id="UP000004754">
    <property type="component" value="Unassembled WGS sequence"/>
</dbReference>
<comment type="caution">
    <text evidence="1">The sequence shown here is derived from an EMBL/GenBank/DDBJ whole genome shotgun (WGS) entry which is preliminary data.</text>
</comment>
<organism evidence="1 2">
    <name type="scientific">Pseudoramibacter alactolyticus ATCC 23263</name>
    <dbReference type="NCBI Taxonomy" id="887929"/>
    <lineage>
        <taxon>Bacteria</taxon>
        <taxon>Bacillati</taxon>
        <taxon>Bacillota</taxon>
        <taxon>Clostridia</taxon>
        <taxon>Eubacteriales</taxon>
        <taxon>Eubacteriaceae</taxon>
        <taxon>Pseudoramibacter</taxon>
    </lineage>
</organism>
<name>E6MKC9_9FIRM</name>